<protein>
    <recommendedName>
        <fullName evidence="4">BED-type domain-containing protein</fullName>
    </recommendedName>
</protein>
<dbReference type="GeneID" id="30148085"/>
<accession>A0A1E3QZ81</accession>
<dbReference type="AlphaFoldDB" id="A0A1E3QZ81"/>
<feature type="region of interest" description="Disordered" evidence="1">
    <location>
        <begin position="23"/>
        <end position="67"/>
    </location>
</feature>
<sequence>MNYQRPNNQQDSLESILHGAYGNVPGYLTNPPPPPPVPVMPTNKASPAQARADAVGPLEPRKKPGVKNGAKKRSWVWDWFVQDHADANAAVCDHCQKTILRLALDKGLPKKLSEHLKTHKISRESINPTREGHVPQGNDSARVLHPSMEESMHATALLAYAPGAPPTRAPEARYYSQEFDNGEYTQMKFQKNIMRFLTENKLPIAVVKSHSFRQIIYDMRPNSIPELNELNSLYSSLIQVLKNDKDEPESEAAGGSMFAQGEAPANGASWEILR</sequence>
<gene>
    <name evidence="2" type="ORF">BABINDRAFT_164198</name>
</gene>
<name>A0A1E3QZ81_9ASCO</name>
<evidence type="ECO:0000313" key="3">
    <source>
        <dbReference type="Proteomes" id="UP000094336"/>
    </source>
</evidence>
<dbReference type="EMBL" id="KV454426">
    <property type="protein sequence ID" value="ODQ82397.1"/>
    <property type="molecule type" value="Genomic_DNA"/>
</dbReference>
<keyword evidence="3" id="KW-1185">Reference proteome</keyword>
<dbReference type="RefSeq" id="XP_018987725.1">
    <property type="nucleotide sequence ID" value="XM_019130232.1"/>
</dbReference>
<evidence type="ECO:0000313" key="2">
    <source>
        <dbReference type="EMBL" id="ODQ82397.1"/>
    </source>
</evidence>
<dbReference type="Proteomes" id="UP000094336">
    <property type="component" value="Unassembled WGS sequence"/>
</dbReference>
<evidence type="ECO:0008006" key="4">
    <source>
        <dbReference type="Google" id="ProtNLM"/>
    </source>
</evidence>
<feature type="region of interest" description="Disordered" evidence="1">
    <location>
        <begin position="245"/>
        <end position="274"/>
    </location>
</feature>
<dbReference type="STRING" id="984486.A0A1E3QZ81"/>
<feature type="compositionally biased region" description="Pro residues" evidence="1">
    <location>
        <begin position="30"/>
        <end position="39"/>
    </location>
</feature>
<organism evidence="2 3">
    <name type="scientific">Babjeviella inositovora NRRL Y-12698</name>
    <dbReference type="NCBI Taxonomy" id="984486"/>
    <lineage>
        <taxon>Eukaryota</taxon>
        <taxon>Fungi</taxon>
        <taxon>Dikarya</taxon>
        <taxon>Ascomycota</taxon>
        <taxon>Saccharomycotina</taxon>
        <taxon>Pichiomycetes</taxon>
        <taxon>Serinales incertae sedis</taxon>
        <taxon>Babjeviella</taxon>
    </lineage>
</organism>
<evidence type="ECO:0000256" key="1">
    <source>
        <dbReference type="SAM" id="MobiDB-lite"/>
    </source>
</evidence>
<proteinExistence type="predicted"/>
<dbReference type="OrthoDB" id="4095286at2759"/>
<reference evidence="3" key="1">
    <citation type="submission" date="2016-05" db="EMBL/GenBank/DDBJ databases">
        <title>Comparative genomics of biotechnologically important yeasts.</title>
        <authorList>
            <consortium name="DOE Joint Genome Institute"/>
            <person name="Riley R."/>
            <person name="Haridas S."/>
            <person name="Wolfe K.H."/>
            <person name="Lopes M.R."/>
            <person name="Hittinger C.T."/>
            <person name="Goker M."/>
            <person name="Salamov A."/>
            <person name="Wisecaver J."/>
            <person name="Long T.M."/>
            <person name="Aerts A.L."/>
            <person name="Barry K."/>
            <person name="Choi C."/>
            <person name="Clum A."/>
            <person name="Coughlan A.Y."/>
            <person name="Deshpande S."/>
            <person name="Douglass A.P."/>
            <person name="Hanson S.J."/>
            <person name="Klenk H.-P."/>
            <person name="Labutti K."/>
            <person name="Lapidus A."/>
            <person name="Lindquist E."/>
            <person name="Lipzen A."/>
            <person name="Meier-Kolthoff J.P."/>
            <person name="Ohm R.A."/>
            <person name="Otillar R.P."/>
            <person name="Pangilinan J."/>
            <person name="Peng Y."/>
            <person name="Rokas A."/>
            <person name="Rosa C.A."/>
            <person name="Scheuner C."/>
            <person name="Sibirny A.A."/>
            <person name="Slot J.C."/>
            <person name="Stielow J.B."/>
            <person name="Sun H."/>
            <person name="Kurtzman C.P."/>
            <person name="Blackwell M."/>
            <person name="Grigoriev I.V."/>
            <person name="Jeffries T.W."/>
        </authorList>
    </citation>
    <scope>NUCLEOTIDE SEQUENCE [LARGE SCALE GENOMIC DNA]</scope>
    <source>
        <strain evidence="3">NRRL Y-12698</strain>
    </source>
</reference>